<reference evidence="3 4" key="1">
    <citation type="submission" date="2019-06" db="EMBL/GenBank/DDBJ databases">
        <title>Nitrosomonas stercoris KYUHI-S whole genome shotgun sequence.</title>
        <authorList>
            <person name="Nakagawa T."/>
            <person name="Tsuchiya Y."/>
            <person name="Takahashi R."/>
        </authorList>
    </citation>
    <scope>NUCLEOTIDE SEQUENCE [LARGE SCALE GENOMIC DNA]</scope>
    <source>
        <strain evidence="3 4">KYUHI-S</strain>
    </source>
</reference>
<dbReference type="AlphaFoldDB" id="A0A4Y1YK40"/>
<dbReference type="InterPro" id="IPR036291">
    <property type="entry name" value="NAD(P)-bd_dom_sf"/>
</dbReference>
<organism evidence="3 4">
    <name type="scientific">Nitrosomonas stercoris</name>
    <dbReference type="NCBI Taxonomy" id="1444684"/>
    <lineage>
        <taxon>Bacteria</taxon>
        <taxon>Pseudomonadati</taxon>
        <taxon>Pseudomonadota</taxon>
        <taxon>Betaproteobacteria</taxon>
        <taxon>Nitrosomonadales</taxon>
        <taxon>Nitrosomonadaceae</taxon>
        <taxon>Nitrosomonas</taxon>
    </lineage>
</organism>
<dbReference type="GO" id="GO:0016491">
    <property type="term" value="F:oxidoreductase activity"/>
    <property type="evidence" value="ECO:0007669"/>
    <property type="project" value="UniProtKB-KW"/>
</dbReference>
<dbReference type="Gene3D" id="3.40.50.720">
    <property type="entry name" value="NAD(P)-binding Rossmann-like Domain"/>
    <property type="match status" value="1"/>
</dbReference>
<proteinExistence type="inferred from homology"/>
<dbReference type="PANTHER" id="PTHR44196">
    <property type="entry name" value="DEHYDROGENASE/REDUCTASE SDR FAMILY MEMBER 7B"/>
    <property type="match status" value="1"/>
</dbReference>
<evidence type="ECO:0000313" key="3">
    <source>
        <dbReference type="EMBL" id="BBL34178.1"/>
    </source>
</evidence>
<comment type="similarity">
    <text evidence="1">Belongs to the short-chain dehydrogenases/reductases (SDR) family.</text>
</comment>
<dbReference type="EMBL" id="AP019755">
    <property type="protein sequence ID" value="BBL34178.1"/>
    <property type="molecule type" value="Genomic_DNA"/>
</dbReference>
<dbReference type="GO" id="GO:0016020">
    <property type="term" value="C:membrane"/>
    <property type="evidence" value="ECO:0007669"/>
    <property type="project" value="TreeGrafter"/>
</dbReference>
<dbReference type="SUPFAM" id="SSF51735">
    <property type="entry name" value="NAD(P)-binding Rossmann-fold domains"/>
    <property type="match status" value="1"/>
</dbReference>
<dbReference type="PRINTS" id="PR00081">
    <property type="entry name" value="GDHRDH"/>
</dbReference>
<evidence type="ECO:0000256" key="2">
    <source>
        <dbReference type="ARBA" id="ARBA00023002"/>
    </source>
</evidence>
<dbReference type="Pfam" id="PF00106">
    <property type="entry name" value="adh_short"/>
    <property type="match status" value="1"/>
</dbReference>
<name>A0A4Y1YK40_9PROT</name>
<dbReference type="InterPro" id="IPR002347">
    <property type="entry name" value="SDR_fam"/>
</dbReference>
<sequence>MQQKTEAVNAAGAYYNQHIFITGATGALGSALALTYARPGVMLYLHGRQQDRLQQITDKCIERGAQVTPCLLDLRDFVALQDWLQALTEPLDLVIINAGMNTHAAAGELESWDEVAALLDVNLKAAMLIVHLVLPAMRKRGAGQIALISSLAGYFGLPAIPAYSASKAALKAYGEALRGWLAPEGIHVNVIMPGYVESPMCDAMPGPKPWVWSPQQAALAIHRGLIRDQARISFPFPLNWGAWWLAALPSALSHRIVRWLGYGRR</sequence>
<keyword evidence="4" id="KW-1185">Reference proteome</keyword>
<protein>
    <submittedName>
        <fullName evidence="3">Uncharacterized protein</fullName>
    </submittedName>
</protein>
<accession>A0A4Y1YK40</accession>
<dbReference type="PANTHER" id="PTHR44196:SF1">
    <property type="entry name" value="DEHYDROGENASE_REDUCTASE SDR FAMILY MEMBER 7B"/>
    <property type="match status" value="1"/>
</dbReference>
<dbReference type="KEGG" id="nst:Nstercoris_00409"/>
<dbReference type="Proteomes" id="UP000316473">
    <property type="component" value="Chromosome"/>
</dbReference>
<keyword evidence="2" id="KW-0560">Oxidoreductase</keyword>
<gene>
    <name evidence="3" type="ORF">Nstercoris_00409</name>
</gene>
<dbReference type="PROSITE" id="PS00061">
    <property type="entry name" value="ADH_SHORT"/>
    <property type="match status" value="1"/>
</dbReference>
<evidence type="ECO:0000313" key="4">
    <source>
        <dbReference type="Proteomes" id="UP000316473"/>
    </source>
</evidence>
<evidence type="ECO:0000256" key="1">
    <source>
        <dbReference type="ARBA" id="ARBA00006484"/>
    </source>
</evidence>
<dbReference type="InterPro" id="IPR020904">
    <property type="entry name" value="Sc_DH/Rdtase_CS"/>
</dbReference>